<evidence type="ECO:0000313" key="2">
    <source>
        <dbReference type="EMBL" id="KAK7500860.1"/>
    </source>
</evidence>
<proteinExistence type="predicted"/>
<sequence>MGSVYDRAQRDFKFHVVSTSPNVGPGTYDAETASKARLKSDGYAPFLSMTSRETFLNVSDQVVAAPGPGHYDPMLAQQHVQGGSTVRTKSKRFLYPGQTTPGPGAYNVEKHQEMSRKAKSAPDMLQGKLMTSRIKFHRKPEAPSIPSQGLAYGYEECEDGTLKKQDPPNRDSTIGPAFYTPAHAEAKSTRQYKGIFWGKQSSKRTEFGGREGGPGPGSYEPFHDLHSKAENANIDEENVRYESRIPRYNEAIIKEVEKNNIPGPGKYEVRGTFDPAPPKVNTEGMEVEHPPFLSQAKRFTPLKDPNPPPGSYNDPRTALDSLKRVTGLKRSPFGQTSVRFQPNHHIKTTPGPGAYNSTGIGSESMRKAYLESTRKGVFGTTSTRTQAMMRREDLELPGPAHYQPKEKPFQPKYVHPTSNFASVTNRLVEPPPIVKCFQRGFTMWFLRIYNTVPSLGVTFLLSLVTAAAEENAFALPPQSTP</sequence>
<dbReference type="Proteomes" id="UP001519460">
    <property type="component" value="Unassembled WGS sequence"/>
</dbReference>
<reference evidence="2 3" key="1">
    <citation type="journal article" date="2023" name="Sci. Data">
        <title>Genome assembly of the Korean intertidal mud-creeper Batillaria attramentaria.</title>
        <authorList>
            <person name="Patra A.K."/>
            <person name="Ho P.T."/>
            <person name="Jun S."/>
            <person name="Lee S.J."/>
            <person name="Kim Y."/>
            <person name="Won Y.J."/>
        </authorList>
    </citation>
    <scope>NUCLEOTIDE SEQUENCE [LARGE SCALE GENOMIC DNA]</scope>
    <source>
        <strain evidence="2">Wonlab-2016</strain>
    </source>
</reference>
<dbReference type="EMBL" id="JACVVK020000034">
    <property type="protein sequence ID" value="KAK7500860.1"/>
    <property type="molecule type" value="Genomic_DNA"/>
</dbReference>
<name>A0ABD0LN40_9CAEN</name>
<evidence type="ECO:0000313" key="3">
    <source>
        <dbReference type="Proteomes" id="UP001519460"/>
    </source>
</evidence>
<evidence type="ECO:0000256" key="1">
    <source>
        <dbReference type="SAM" id="MobiDB-lite"/>
    </source>
</evidence>
<dbReference type="AlphaFoldDB" id="A0ABD0LN40"/>
<dbReference type="PANTHER" id="PTHR21580">
    <property type="entry name" value="SHIPPO-1-RELATED"/>
    <property type="match status" value="1"/>
</dbReference>
<organism evidence="2 3">
    <name type="scientific">Batillaria attramentaria</name>
    <dbReference type="NCBI Taxonomy" id="370345"/>
    <lineage>
        <taxon>Eukaryota</taxon>
        <taxon>Metazoa</taxon>
        <taxon>Spiralia</taxon>
        <taxon>Lophotrochozoa</taxon>
        <taxon>Mollusca</taxon>
        <taxon>Gastropoda</taxon>
        <taxon>Caenogastropoda</taxon>
        <taxon>Sorbeoconcha</taxon>
        <taxon>Cerithioidea</taxon>
        <taxon>Batillariidae</taxon>
        <taxon>Batillaria</taxon>
    </lineage>
</organism>
<comment type="caution">
    <text evidence="2">The sequence shown here is derived from an EMBL/GenBank/DDBJ whole genome shotgun (WGS) entry which is preliminary data.</text>
</comment>
<gene>
    <name evidence="2" type="ORF">BaRGS_00007740</name>
</gene>
<dbReference type="InterPro" id="IPR010736">
    <property type="entry name" value="SHIPPO-rpt"/>
</dbReference>
<keyword evidence="3" id="KW-1185">Reference proteome</keyword>
<feature type="region of interest" description="Disordered" evidence="1">
    <location>
        <begin position="297"/>
        <end position="317"/>
    </location>
</feature>
<evidence type="ECO:0008006" key="4">
    <source>
        <dbReference type="Google" id="ProtNLM"/>
    </source>
</evidence>
<dbReference type="PANTHER" id="PTHR21580:SF60">
    <property type="entry name" value="SPERM-TAIL PG-RICH REPEAT-CONTAINING PROTEIN 2"/>
    <property type="match status" value="1"/>
</dbReference>
<dbReference type="Pfam" id="PF07004">
    <property type="entry name" value="SHIPPO-rpt"/>
    <property type="match status" value="4"/>
</dbReference>
<dbReference type="InterPro" id="IPR051291">
    <property type="entry name" value="CIMAP"/>
</dbReference>
<accession>A0ABD0LN40</accession>
<protein>
    <recommendedName>
        <fullName evidence="4">Sperm-tail PG-rich repeat-containing protein 2</fullName>
    </recommendedName>
</protein>